<dbReference type="KEGG" id="paca:ID47_05680"/>
<accession>A0A077AXH4</accession>
<dbReference type="Proteomes" id="UP000028926">
    <property type="component" value="Chromosome"/>
</dbReference>
<organism evidence="1 2">
    <name type="scientific">Candidatus Odyssella acanthamoebae</name>
    <dbReference type="NCBI Taxonomy" id="91604"/>
    <lineage>
        <taxon>Bacteria</taxon>
        <taxon>Pseudomonadati</taxon>
        <taxon>Pseudomonadota</taxon>
        <taxon>Alphaproteobacteria</taxon>
        <taxon>Holosporales</taxon>
        <taxon>Candidatus Paracaedibacteraceae</taxon>
        <taxon>Candidatus Odyssella</taxon>
    </lineage>
</organism>
<evidence type="ECO:0000313" key="2">
    <source>
        <dbReference type="Proteomes" id="UP000028926"/>
    </source>
</evidence>
<dbReference type="AlphaFoldDB" id="A0A077AXH4"/>
<sequence length="147" mass="17211">MILLAVCDGATAKFFVKDARFTPLQHLASFSHTHELTHEHGRDKPGRGWSTAEHHAYEPTTDWHELQKEIFVREISSYILKNLKDKSFSKLYFISPAKLVKVFRAFLDQHMDTLHKNSLEIKEIHKDLTHLTTDEIESIIRKEEGWE</sequence>
<reference evidence="1 2" key="1">
    <citation type="submission" date="2014-07" db="EMBL/GenBank/DDBJ databases">
        <title>Comparative genomic insights into amoeba endosymbionts belonging to the families of Holosporaceae and Candidatus Midichloriaceae within Rickettsiales.</title>
        <authorList>
            <person name="Wang Z."/>
            <person name="Wu M."/>
        </authorList>
    </citation>
    <scope>NUCLEOTIDE SEQUENCE [LARGE SCALE GENOMIC DNA]</scope>
    <source>
        <strain evidence="1">PRA3</strain>
    </source>
</reference>
<evidence type="ECO:0000313" key="1">
    <source>
        <dbReference type="EMBL" id="AIK96333.1"/>
    </source>
</evidence>
<dbReference type="Pfam" id="PF10116">
    <property type="entry name" value="Host_attach"/>
    <property type="match status" value="1"/>
</dbReference>
<evidence type="ECO:0008006" key="3">
    <source>
        <dbReference type="Google" id="ProtNLM"/>
    </source>
</evidence>
<dbReference type="EMBL" id="CP008941">
    <property type="protein sequence ID" value="AIK96333.1"/>
    <property type="molecule type" value="Genomic_DNA"/>
</dbReference>
<dbReference type="STRING" id="91604.ID47_05680"/>
<protein>
    <recommendedName>
        <fullName evidence="3">Host attachment protein</fullName>
    </recommendedName>
</protein>
<keyword evidence="2" id="KW-1185">Reference proteome</keyword>
<dbReference type="eggNOG" id="COG5622">
    <property type="taxonomic scope" value="Bacteria"/>
</dbReference>
<gene>
    <name evidence="1" type="ORF">ID47_05680</name>
</gene>
<name>A0A077AXH4_9PROT</name>
<dbReference type="RefSeq" id="WP_038464652.1">
    <property type="nucleotide sequence ID" value="NZ_CP008941.1"/>
</dbReference>
<dbReference type="InterPro" id="IPR019291">
    <property type="entry name" value="Host_attachment_protein"/>
</dbReference>
<proteinExistence type="predicted"/>
<dbReference type="HOGENOM" id="CLU_1764672_0_0_5"/>
<dbReference type="OrthoDB" id="9812459at2"/>